<evidence type="ECO:0000313" key="3">
    <source>
        <dbReference type="Proteomes" id="UP000595254"/>
    </source>
</evidence>
<dbReference type="EMBL" id="CP068053">
    <property type="protein sequence ID" value="QQT02686.1"/>
    <property type="molecule type" value="Genomic_DNA"/>
</dbReference>
<dbReference type="RefSeq" id="WP_040374739.1">
    <property type="nucleotide sequence ID" value="NZ_CP068053.1"/>
</dbReference>
<evidence type="ECO:0000259" key="1">
    <source>
        <dbReference type="SMART" id="SM00460"/>
    </source>
</evidence>
<organism evidence="2 3">
    <name type="scientific">Peribacillus psychrosaccharolyticus</name>
    <name type="common">Bacillus psychrosaccharolyticus</name>
    <dbReference type="NCBI Taxonomy" id="1407"/>
    <lineage>
        <taxon>Bacteria</taxon>
        <taxon>Bacillati</taxon>
        <taxon>Bacillota</taxon>
        <taxon>Bacilli</taxon>
        <taxon>Bacillales</taxon>
        <taxon>Bacillaceae</taxon>
        <taxon>Peribacillus</taxon>
    </lineage>
</organism>
<dbReference type="AlphaFoldDB" id="A0A974NRU4"/>
<proteinExistence type="predicted"/>
<dbReference type="KEGG" id="ppsr:I6J18_14690"/>
<dbReference type="InterPro" id="IPR038765">
    <property type="entry name" value="Papain-like_cys_pep_sf"/>
</dbReference>
<dbReference type="SMART" id="SM00460">
    <property type="entry name" value="TGc"/>
    <property type="match status" value="1"/>
</dbReference>
<sequence>MKGFIGVFFLLFFLAGCSDTEHKDTKAISTPETKYEKLVREKNKKLTREPIKQMTNSEGVVLKLKKPVYKEFAVNGQLVIEGEIEQSSELKSDYVWIKALSDEPAPAGEQNDYYTPIKDGKFKQTIHFFNGEGMYDLSVQVPSKTRDNYYYNAASFSVFNVHPDYQRDVTYTPFGQENLFTLDVENGFLEADGIFNLTGRLGQTAGKDEVMVALTKEGETWKNTFAVKDGHLDYDIPLFYGKGLHKLEVLLPDDTRDNYYLPVTTLLIDNQSSNVMKPIEYYSKTMIERGFNLDEPKFGGGETDQSFQIKGSIDSSADLAAKTDHLYISTVKGEDHALDVIPVEDFTYNDSFYLRFGPGTYEVTISVPEITEKKTNYFRYFSVAQFEVESTEASDQRDLLPSRGVQSEDAKIIKLAESILKGKKSEREKSKAIYEYVAKNIAYDVEKFKTNDFNWDDSALKTLQLKDGVCQDYAYLAIALLRASHIEARFVEGYAPQKHAWVEAKIDDKWLTMDPTWGAGYIQNNVFVKKYTDTYFDPNMKEFKKTHKRTGISY</sequence>
<protein>
    <submittedName>
        <fullName evidence="2">Transglutaminase domain-containing protein</fullName>
    </submittedName>
</protein>
<feature type="domain" description="Transglutaminase-like" evidence="1">
    <location>
        <begin position="462"/>
        <end position="517"/>
    </location>
</feature>
<dbReference type="InterPro" id="IPR002931">
    <property type="entry name" value="Transglutaminase-like"/>
</dbReference>
<dbReference type="SUPFAM" id="SSF54001">
    <property type="entry name" value="Cysteine proteinases"/>
    <property type="match status" value="1"/>
</dbReference>
<dbReference type="Pfam" id="PF01841">
    <property type="entry name" value="Transglut_core"/>
    <property type="match status" value="1"/>
</dbReference>
<evidence type="ECO:0000313" key="2">
    <source>
        <dbReference type="EMBL" id="QQT02686.1"/>
    </source>
</evidence>
<accession>A0A974NRU4</accession>
<dbReference type="PANTHER" id="PTHR33490:SF6">
    <property type="entry name" value="SLL1049 PROTEIN"/>
    <property type="match status" value="1"/>
</dbReference>
<dbReference type="PROSITE" id="PS51257">
    <property type="entry name" value="PROKAR_LIPOPROTEIN"/>
    <property type="match status" value="1"/>
</dbReference>
<reference evidence="2 3" key="1">
    <citation type="submission" date="2021-01" db="EMBL/GenBank/DDBJ databases">
        <title>FDA dAtabase for Regulatory Grade micrObial Sequences (FDA-ARGOS): Supporting development and validation of Infectious Disease Dx tests.</title>
        <authorList>
            <person name="Nelson B."/>
            <person name="Plummer A."/>
            <person name="Tallon L."/>
            <person name="Sadzewicz L."/>
            <person name="Zhao X."/>
            <person name="Boylan J."/>
            <person name="Ott S."/>
            <person name="Bowen H."/>
            <person name="Vavikolanu K."/>
            <person name="Mehta A."/>
            <person name="Aluvathingal J."/>
            <person name="Nadendla S."/>
            <person name="Myers T."/>
            <person name="Yan Y."/>
            <person name="Sichtig H."/>
        </authorList>
    </citation>
    <scope>NUCLEOTIDE SEQUENCE [LARGE SCALE GENOMIC DNA]</scope>
    <source>
        <strain evidence="2 3">FDAARGOS_1161</strain>
    </source>
</reference>
<dbReference type="PANTHER" id="PTHR33490">
    <property type="entry name" value="BLR5614 PROTEIN-RELATED"/>
    <property type="match status" value="1"/>
</dbReference>
<gene>
    <name evidence="2" type="ORF">I6J18_14690</name>
</gene>
<dbReference type="Gene3D" id="3.10.620.30">
    <property type="match status" value="1"/>
</dbReference>
<name>A0A974NRU4_PERPY</name>
<dbReference type="Proteomes" id="UP000595254">
    <property type="component" value="Chromosome"/>
</dbReference>
<keyword evidence="3" id="KW-1185">Reference proteome</keyword>